<dbReference type="Pfam" id="PF00248">
    <property type="entry name" value="Aldo_ket_red"/>
    <property type="match status" value="1"/>
</dbReference>
<dbReference type="PANTHER" id="PTHR43625">
    <property type="entry name" value="AFLATOXIN B1 ALDEHYDE REDUCTASE"/>
    <property type="match status" value="1"/>
</dbReference>
<dbReference type="InterPro" id="IPR020471">
    <property type="entry name" value="AKR"/>
</dbReference>
<dbReference type="PRINTS" id="PR00069">
    <property type="entry name" value="ALDKETRDTASE"/>
</dbReference>
<accession>A0A0D7B5E7</accession>
<dbReference type="InterPro" id="IPR036812">
    <property type="entry name" value="NAD(P)_OxRdtase_dom_sf"/>
</dbReference>
<dbReference type="EMBL" id="KN880591">
    <property type="protein sequence ID" value="KIY65414.1"/>
    <property type="molecule type" value="Genomic_DNA"/>
</dbReference>
<organism evidence="3 4">
    <name type="scientific">Cylindrobasidium torrendii FP15055 ss-10</name>
    <dbReference type="NCBI Taxonomy" id="1314674"/>
    <lineage>
        <taxon>Eukaryota</taxon>
        <taxon>Fungi</taxon>
        <taxon>Dikarya</taxon>
        <taxon>Basidiomycota</taxon>
        <taxon>Agaricomycotina</taxon>
        <taxon>Agaricomycetes</taxon>
        <taxon>Agaricomycetidae</taxon>
        <taxon>Agaricales</taxon>
        <taxon>Marasmiineae</taxon>
        <taxon>Physalacriaceae</taxon>
        <taxon>Cylindrobasidium</taxon>
    </lineage>
</organism>
<keyword evidence="4" id="KW-1185">Reference proteome</keyword>
<dbReference type="GO" id="GO:0005737">
    <property type="term" value="C:cytoplasm"/>
    <property type="evidence" value="ECO:0007669"/>
    <property type="project" value="TreeGrafter"/>
</dbReference>
<gene>
    <name evidence="3" type="ORF">CYLTODRAFT_456340</name>
</gene>
<name>A0A0D7B5E7_9AGAR</name>
<dbReference type="Gene3D" id="3.20.20.100">
    <property type="entry name" value="NADP-dependent oxidoreductase domain"/>
    <property type="match status" value="1"/>
</dbReference>
<dbReference type="AlphaFoldDB" id="A0A0D7B5E7"/>
<dbReference type="SUPFAM" id="SSF51430">
    <property type="entry name" value="NAD(P)-linked oxidoreductase"/>
    <property type="match status" value="1"/>
</dbReference>
<reference evidence="3 4" key="1">
    <citation type="journal article" date="2015" name="Fungal Genet. Biol.">
        <title>Evolution of novel wood decay mechanisms in Agaricales revealed by the genome sequences of Fistulina hepatica and Cylindrobasidium torrendii.</title>
        <authorList>
            <person name="Floudas D."/>
            <person name="Held B.W."/>
            <person name="Riley R."/>
            <person name="Nagy L.G."/>
            <person name="Koehler G."/>
            <person name="Ransdell A.S."/>
            <person name="Younus H."/>
            <person name="Chow J."/>
            <person name="Chiniquy J."/>
            <person name="Lipzen A."/>
            <person name="Tritt A."/>
            <person name="Sun H."/>
            <person name="Haridas S."/>
            <person name="LaButti K."/>
            <person name="Ohm R.A."/>
            <person name="Kues U."/>
            <person name="Blanchette R.A."/>
            <person name="Grigoriev I.V."/>
            <person name="Minto R.E."/>
            <person name="Hibbett D.S."/>
        </authorList>
    </citation>
    <scope>NUCLEOTIDE SEQUENCE [LARGE SCALE GENOMIC DNA]</scope>
    <source>
        <strain evidence="3 4">FP15055 ss-10</strain>
    </source>
</reference>
<evidence type="ECO:0000259" key="2">
    <source>
        <dbReference type="Pfam" id="PF00248"/>
    </source>
</evidence>
<feature type="domain" description="NADP-dependent oxidoreductase" evidence="2">
    <location>
        <begin position="15"/>
        <end position="302"/>
    </location>
</feature>
<protein>
    <submittedName>
        <fullName evidence="3">Aldo/keto reductase</fullName>
    </submittedName>
</protein>
<sequence>MSSTIRKIGDSEVSPIGFGAMGIAAFYGAVGSDEERFKVLDAAYDAGCRHWDTADIYGDSEELLGKWFVRTGKRDDIFLATKFGVTPTGTNGSPAYVRQAFEKALKLLGVNHIDLWYLHRPPKDIPIEVTVGAMAELVKEGKVKYIGLSECKPNDIRRAHSVHPIAAYQMEYSPLYLDIEQDGTLDLCRELGIALVAYSPLARGLVTGQFRSPDDFEEGDGRRSIPKYSKENFPKILALVDKLKDIGAVHGATAGQVTLAWILAQGDNIIAIPGTKKIKYLHENLGSLKLRLTAEEVATIRRYVDEVELIGDRDTYQDFTGHETPTLQEYHKQLHAGGK</sequence>
<dbReference type="GO" id="GO:0016491">
    <property type="term" value="F:oxidoreductase activity"/>
    <property type="evidence" value="ECO:0007669"/>
    <property type="project" value="UniProtKB-KW"/>
</dbReference>
<evidence type="ECO:0000256" key="1">
    <source>
        <dbReference type="ARBA" id="ARBA00023002"/>
    </source>
</evidence>
<dbReference type="OrthoDB" id="37537at2759"/>
<dbReference type="Proteomes" id="UP000054007">
    <property type="component" value="Unassembled WGS sequence"/>
</dbReference>
<keyword evidence="1" id="KW-0560">Oxidoreductase</keyword>
<dbReference type="PANTHER" id="PTHR43625:SF40">
    <property type="entry name" value="ALDO-KETO REDUCTASE YAKC [NADP(+)]"/>
    <property type="match status" value="1"/>
</dbReference>
<proteinExistence type="predicted"/>
<dbReference type="STRING" id="1314674.A0A0D7B5E7"/>
<evidence type="ECO:0000313" key="3">
    <source>
        <dbReference type="EMBL" id="KIY65414.1"/>
    </source>
</evidence>
<evidence type="ECO:0000313" key="4">
    <source>
        <dbReference type="Proteomes" id="UP000054007"/>
    </source>
</evidence>
<dbReference type="InterPro" id="IPR023210">
    <property type="entry name" value="NADP_OxRdtase_dom"/>
</dbReference>
<dbReference type="InterPro" id="IPR050791">
    <property type="entry name" value="Aldo-Keto_reductase"/>
</dbReference>